<accession>A0ABZ2KFE7</accession>
<dbReference type="RefSeq" id="WP_394846882.1">
    <property type="nucleotide sequence ID" value="NZ_CP089982.1"/>
</dbReference>
<keyword evidence="2" id="KW-0238">DNA-binding</keyword>
<feature type="compositionally biased region" description="Basic and acidic residues" evidence="4">
    <location>
        <begin position="152"/>
        <end position="165"/>
    </location>
</feature>
<evidence type="ECO:0000256" key="1">
    <source>
        <dbReference type="ARBA" id="ARBA00023015"/>
    </source>
</evidence>
<keyword evidence="3" id="KW-0804">Transcription</keyword>
<name>A0ABZ2KFE7_9BACT</name>
<proteinExistence type="predicted"/>
<dbReference type="PROSITE" id="PS51118">
    <property type="entry name" value="HTH_HXLR"/>
    <property type="match status" value="1"/>
</dbReference>
<dbReference type="InterPro" id="IPR036388">
    <property type="entry name" value="WH-like_DNA-bd_sf"/>
</dbReference>
<protein>
    <submittedName>
        <fullName evidence="6">Helix-turn-helix transcriptional regulator</fullName>
    </submittedName>
</protein>
<organism evidence="6 7">
    <name type="scientific">Pendulispora brunnea</name>
    <dbReference type="NCBI Taxonomy" id="2905690"/>
    <lineage>
        <taxon>Bacteria</taxon>
        <taxon>Pseudomonadati</taxon>
        <taxon>Myxococcota</taxon>
        <taxon>Myxococcia</taxon>
        <taxon>Myxococcales</taxon>
        <taxon>Sorangiineae</taxon>
        <taxon>Pendulisporaceae</taxon>
        <taxon>Pendulispora</taxon>
    </lineage>
</organism>
<dbReference type="SUPFAM" id="SSF46785">
    <property type="entry name" value="Winged helix' DNA-binding domain"/>
    <property type="match status" value="1"/>
</dbReference>
<evidence type="ECO:0000313" key="7">
    <source>
        <dbReference type="Proteomes" id="UP001379533"/>
    </source>
</evidence>
<evidence type="ECO:0000256" key="4">
    <source>
        <dbReference type="SAM" id="MobiDB-lite"/>
    </source>
</evidence>
<dbReference type="Gene3D" id="1.10.10.10">
    <property type="entry name" value="Winged helix-like DNA-binding domain superfamily/Winged helix DNA-binding domain"/>
    <property type="match status" value="1"/>
</dbReference>
<gene>
    <name evidence="6" type="ORF">LZC95_05370</name>
</gene>
<evidence type="ECO:0000256" key="2">
    <source>
        <dbReference type="ARBA" id="ARBA00023125"/>
    </source>
</evidence>
<feature type="region of interest" description="Disordered" evidence="4">
    <location>
        <begin position="142"/>
        <end position="165"/>
    </location>
</feature>
<dbReference type="InterPro" id="IPR036390">
    <property type="entry name" value="WH_DNA-bd_sf"/>
</dbReference>
<dbReference type="PANTHER" id="PTHR33204">
    <property type="entry name" value="TRANSCRIPTIONAL REGULATOR, MARR FAMILY"/>
    <property type="match status" value="1"/>
</dbReference>
<dbReference type="Pfam" id="PF01638">
    <property type="entry name" value="HxlR"/>
    <property type="match status" value="1"/>
</dbReference>
<evidence type="ECO:0000256" key="3">
    <source>
        <dbReference type="ARBA" id="ARBA00023163"/>
    </source>
</evidence>
<dbReference type="EMBL" id="CP089982">
    <property type="protein sequence ID" value="WXA96265.1"/>
    <property type="molecule type" value="Genomic_DNA"/>
</dbReference>
<evidence type="ECO:0000313" key="6">
    <source>
        <dbReference type="EMBL" id="WXA96265.1"/>
    </source>
</evidence>
<dbReference type="Proteomes" id="UP001379533">
    <property type="component" value="Chromosome"/>
</dbReference>
<feature type="domain" description="HTH hxlR-type" evidence="5">
    <location>
        <begin position="10"/>
        <end position="107"/>
    </location>
</feature>
<keyword evidence="7" id="KW-1185">Reference proteome</keyword>
<sequence length="165" mass="18804">MRTRFDGMNCSVAQALEVLGDWWTLLIVRDAFMGMRRFGEFQESLGISKNILAQRLSHLVERGVLERVDVGEHGTHYEYALTPMGKDLAVVLTALRQWSDRWVLGHGNEPLLVYDRRTGRPIPPLRICGEDGQPLRARDMELRPGPGITEETLARYRDRLSSDKG</sequence>
<keyword evidence="1" id="KW-0805">Transcription regulation</keyword>
<dbReference type="PANTHER" id="PTHR33204:SF18">
    <property type="entry name" value="TRANSCRIPTIONAL REGULATORY PROTEIN"/>
    <property type="match status" value="1"/>
</dbReference>
<reference evidence="6 7" key="1">
    <citation type="submission" date="2021-12" db="EMBL/GenBank/DDBJ databases">
        <title>Discovery of the Pendulisporaceae a myxobacterial family with distinct sporulation behavior and unique specialized metabolism.</title>
        <authorList>
            <person name="Garcia R."/>
            <person name="Popoff A."/>
            <person name="Bader C.D."/>
            <person name="Loehr J."/>
            <person name="Walesch S."/>
            <person name="Walt C."/>
            <person name="Boldt J."/>
            <person name="Bunk B."/>
            <person name="Haeckl F.J.F.P.J."/>
            <person name="Gunesch A.P."/>
            <person name="Birkelbach J."/>
            <person name="Nuebel U."/>
            <person name="Pietschmann T."/>
            <person name="Bach T."/>
            <person name="Mueller R."/>
        </authorList>
    </citation>
    <scope>NUCLEOTIDE SEQUENCE [LARGE SCALE GENOMIC DNA]</scope>
    <source>
        <strain evidence="6 7">MSr12523</strain>
    </source>
</reference>
<evidence type="ECO:0000259" key="5">
    <source>
        <dbReference type="PROSITE" id="PS51118"/>
    </source>
</evidence>
<dbReference type="InterPro" id="IPR002577">
    <property type="entry name" value="HTH_HxlR"/>
</dbReference>